<dbReference type="AlphaFoldDB" id="X6LUY9"/>
<dbReference type="Proteomes" id="UP000023152">
    <property type="component" value="Unassembled WGS sequence"/>
</dbReference>
<dbReference type="PANTHER" id="PTHR43270:SF8">
    <property type="entry name" value="DI- AND TRIPEPTIDASE DUG2-RELATED"/>
    <property type="match status" value="1"/>
</dbReference>
<dbReference type="InterPro" id="IPR002933">
    <property type="entry name" value="Peptidase_M20"/>
</dbReference>
<evidence type="ECO:0000256" key="4">
    <source>
        <dbReference type="SAM" id="MobiDB-lite"/>
    </source>
</evidence>
<evidence type="ECO:0000256" key="3">
    <source>
        <dbReference type="ARBA" id="ARBA00022801"/>
    </source>
</evidence>
<gene>
    <name evidence="5" type="ORF">RFI_31643</name>
</gene>
<keyword evidence="2" id="KW-0479">Metal-binding</keyword>
<reference evidence="5 6" key="1">
    <citation type="journal article" date="2013" name="Curr. Biol.">
        <title>The Genome of the Foraminiferan Reticulomyxa filosa.</title>
        <authorList>
            <person name="Glockner G."/>
            <person name="Hulsmann N."/>
            <person name="Schleicher M."/>
            <person name="Noegel A.A."/>
            <person name="Eichinger L."/>
            <person name="Gallinger C."/>
            <person name="Pawlowski J."/>
            <person name="Sierra R."/>
            <person name="Euteneuer U."/>
            <person name="Pillet L."/>
            <person name="Moustafa A."/>
            <person name="Platzer M."/>
            <person name="Groth M."/>
            <person name="Szafranski K."/>
            <person name="Schliwa M."/>
        </authorList>
    </citation>
    <scope>NUCLEOTIDE SEQUENCE [LARGE SCALE GENOMIC DNA]</scope>
</reference>
<proteinExistence type="predicted"/>
<keyword evidence="1" id="KW-0645">Protease</keyword>
<feature type="compositionally biased region" description="Low complexity" evidence="4">
    <location>
        <begin position="97"/>
        <end position="110"/>
    </location>
</feature>
<evidence type="ECO:0000256" key="1">
    <source>
        <dbReference type="ARBA" id="ARBA00022670"/>
    </source>
</evidence>
<dbReference type="OrthoDB" id="7832001at2759"/>
<dbReference type="Pfam" id="PF01546">
    <property type="entry name" value="Peptidase_M20"/>
    <property type="match status" value="1"/>
</dbReference>
<dbReference type="EMBL" id="ASPP01027808">
    <property type="protein sequence ID" value="ETO05748.1"/>
    <property type="molecule type" value="Genomic_DNA"/>
</dbReference>
<evidence type="ECO:0000313" key="5">
    <source>
        <dbReference type="EMBL" id="ETO05748.1"/>
    </source>
</evidence>
<protein>
    <submittedName>
        <fullName evidence="5">Uncharacterized protein</fullName>
    </submittedName>
</protein>
<comment type="caution">
    <text evidence="5">The sequence shown here is derived from an EMBL/GenBank/DDBJ whole genome shotgun (WGS) entry which is preliminary data.</text>
</comment>
<name>X6LUY9_RETFI</name>
<keyword evidence="3" id="KW-0378">Hydrolase</keyword>
<dbReference type="InterPro" id="IPR051458">
    <property type="entry name" value="Cyt/Met_Dipeptidase"/>
</dbReference>
<sequence>MAANNEQDWISPPFQLTGKNGYLYGRGATDNKGPLLTYAHALKEYLEEYAEMVIASDAISSSETTIDPLTPQQRKKKPVLASTTSLPNKLGVMSYASSNNNNNNNNNNNSGTINSESHNTQKIGTGETQPEGSSNVVPLPWEVIILAEGQGQHDWKNGGLQQVIEKNLDWLHKPALVLLSNSSWLGDDVPCLVYGMRGFVSMQCQVIGPTSDVHSGIHGGAFNEPTLDLIHILSKLKTPDTKSNSNNVEEVINIPRFYDRIDPITEDERKTFEEVSFDVEGYARHIGVSKLKSNNSAELLMKRTRCPSLSIHAFQTSSQQETVISKKASAVISIRTVPSQNNIEIFDLTKKFLMEKFAALKSGNELKIDLIHAADHWSTDRREYYFQAAEEAIFAHWNIKPHYVREGGTSPSTNYLASKLSAPCLQLPLGQESDNAHLENERIRLENLLKGKEGKTIIADNYLYMFVWLIVIFRCAFQPQQLHNAYPILGRHFKILCHDRDTILLKTKNYVDLTEKRLTIYYSPFFS</sequence>
<dbReference type="Gene3D" id="3.30.70.360">
    <property type="match status" value="1"/>
</dbReference>
<dbReference type="GO" id="GO:0006508">
    <property type="term" value="P:proteolysis"/>
    <property type="evidence" value="ECO:0007669"/>
    <property type="project" value="UniProtKB-KW"/>
</dbReference>
<dbReference type="GO" id="GO:0008233">
    <property type="term" value="F:peptidase activity"/>
    <property type="evidence" value="ECO:0007669"/>
    <property type="project" value="UniProtKB-KW"/>
</dbReference>
<organism evidence="5 6">
    <name type="scientific">Reticulomyxa filosa</name>
    <dbReference type="NCBI Taxonomy" id="46433"/>
    <lineage>
        <taxon>Eukaryota</taxon>
        <taxon>Sar</taxon>
        <taxon>Rhizaria</taxon>
        <taxon>Retaria</taxon>
        <taxon>Foraminifera</taxon>
        <taxon>Monothalamids</taxon>
        <taxon>Reticulomyxidae</taxon>
        <taxon>Reticulomyxa</taxon>
    </lineage>
</organism>
<evidence type="ECO:0000256" key="2">
    <source>
        <dbReference type="ARBA" id="ARBA00022723"/>
    </source>
</evidence>
<dbReference type="Gene3D" id="3.40.630.10">
    <property type="entry name" value="Zn peptidases"/>
    <property type="match status" value="2"/>
</dbReference>
<dbReference type="PANTHER" id="PTHR43270">
    <property type="entry name" value="BETA-ALA-HIS DIPEPTIDASE"/>
    <property type="match status" value="1"/>
</dbReference>
<keyword evidence="6" id="KW-1185">Reference proteome</keyword>
<evidence type="ECO:0000313" key="6">
    <source>
        <dbReference type="Proteomes" id="UP000023152"/>
    </source>
</evidence>
<dbReference type="SUPFAM" id="SSF53187">
    <property type="entry name" value="Zn-dependent exopeptidases"/>
    <property type="match status" value="2"/>
</dbReference>
<feature type="compositionally biased region" description="Polar residues" evidence="4">
    <location>
        <begin position="111"/>
        <end position="134"/>
    </location>
</feature>
<feature type="region of interest" description="Disordered" evidence="4">
    <location>
        <begin position="94"/>
        <end position="134"/>
    </location>
</feature>
<accession>X6LUY9</accession>
<dbReference type="GO" id="GO:0046872">
    <property type="term" value="F:metal ion binding"/>
    <property type="evidence" value="ECO:0007669"/>
    <property type="project" value="UniProtKB-KW"/>
</dbReference>
<dbReference type="GO" id="GO:0006751">
    <property type="term" value="P:glutathione catabolic process"/>
    <property type="evidence" value="ECO:0007669"/>
    <property type="project" value="TreeGrafter"/>
</dbReference>